<feature type="domain" description="C2H2-type" evidence="10">
    <location>
        <begin position="64"/>
        <end position="92"/>
    </location>
</feature>
<accession>A0A482WB49</accession>
<feature type="domain" description="C2H2-type" evidence="10">
    <location>
        <begin position="10"/>
        <end position="37"/>
    </location>
</feature>
<dbReference type="PROSITE" id="PS50157">
    <property type="entry name" value="ZINC_FINGER_C2H2_2"/>
    <property type="match status" value="3"/>
</dbReference>
<dbReference type="InterPro" id="IPR036236">
    <property type="entry name" value="Znf_C2H2_sf"/>
</dbReference>
<comment type="similarity">
    <text evidence="8">Belongs to the snail C2H2-type zinc-finger protein family.</text>
</comment>
<keyword evidence="12" id="KW-1185">Reference proteome</keyword>
<dbReference type="OrthoDB" id="6077919at2759"/>
<evidence type="ECO:0000313" key="12">
    <source>
        <dbReference type="Proteomes" id="UP000292052"/>
    </source>
</evidence>
<evidence type="ECO:0000256" key="5">
    <source>
        <dbReference type="ARBA" id="ARBA00022833"/>
    </source>
</evidence>
<organism evidence="11 12">
    <name type="scientific">Asbolus verrucosus</name>
    <name type="common">Desert ironclad beetle</name>
    <dbReference type="NCBI Taxonomy" id="1661398"/>
    <lineage>
        <taxon>Eukaryota</taxon>
        <taxon>Metazoa</taxon>
        <taxon>Ecdysozoa</taxon>
        <taxon>Arthropoda</taxon>
        <taxon>Hexapoda</taxon>
        <taxon>Insecta</taxon>
        <taxon>Pterygota</taxon>
        <taxon>Neoptera</taxon>
        <taxon>Endopterygota</taxon>
        <taxon>Coleoptera</taxon>
        <taxon>Polyphaga</taxon>
        <taxon>Cucujiformia</taxon>
        <taxon>Tenebrionidae</taxon>
        <taxon>Pimeliinae</taxon>
        <taxon>Asbolus</taxon>
    </lineage>
</organism>
<dbReference type="EMBL" id="QDEB01014351">
    <property type="protein sequence ID" value="RZC41753.1"/>
    <property type="molecule type" value="Genomic_DNA"/>
</dbReference>
<gene>
    <name evidence="11" type="ORF">BDFB_006010</name>
</gene>
<comment type="subcellular location">
    <subcellularLocation>
        <location evidence="1">Nucleus</location>
    </subcellularLocation>
</comment>
<evidence type="ECO:0000256" key="2">
    <source>
        <dbReference type="ARBA" id="ARBA00022723"/>
    </source>
</evidence>
<evidence type="ECO:0000256" key="6">
    <source>
        <dbReference type="ARBA" id="ARBA00023125"/>
    </source>
</evidence>
<dbReference type="Proteomes" id="UP000292052">
    <property type="component" value="Unassembled WGS sequence"/>
</dbReference>
<proteinExistence type="inferred from homology"/>
<dbReference type="InterPro" id="IPR013087">
    <property type="entry name" value="Znf_C2H2_type"/>
</dbReference>
<dbReference type="Pfam" id="PF00096">
    <property type="entry name" value="zf-C2H2"/>
    <property type="match status" value="1"/>
</dbReference>
<dbReference type="GO" id="GO:0000981">
    <property type="term" value="F:DNA-binding transcription factor activity, RNA polymerase II-specific"/>
    <property type="evidence" value="ECO:0007669"/>
    <property type="project" value="TreeGrafter"/>
</dbReference>
<keyword evidence="2" id="KW-0479">Metal-binding</keyword>
<dbReference type="PANTHER" id="PTHR24388:SF54">
    <property type="entry name" value="PROTEIN ESCARGOT"/>
    <property type="match status" value="1"/>
</dbReference>
<keyword evidence="5" id="KW-0862">Zinc</keyword>
<dbReference type="GO" id="GO:0008270">
    <property type="term" value="F:zinc ion binding"/>
    <property type="evidence" value="ECO:0007669"/>
    <property type="project" value="UniProtKB-KW"/>
</dbReference>
<name>A0A482WB49_ASBVE</name>
<evidence type="ECO:0000313" key="11">
    <source>
        <dbReference type="EMBL" id="RZC41753.1"/>
    </source>
</evidence>
<dbReference type="AlphaFoldDB" id="A0A482WB49"/>
<dbReference type="GO" id="GO:0000978">
    <property type="term" value="F:RNA polymerase II cis-regulatory region sequence-specific DNA binding"/>
    <property type="evidence" value="ECO:0007669"/>
    <property type="project" value="TreeGrafter"/>
</dbReference>
<reference evidence="11 12" key="1">
    <citation type="submission" date="2017-03" db="EMBL/GenBank/DDBJ databases">
        <title>Genome of the blue death feigning beetle - Asbolus verrucosus.</title>
        <authorList>
            <person name="Rider S.D."/>
        </authorList>
    </citation>
    <scope>NUCLEOTIDE SEQUENCE [LARGE SCALE GENOMIC DNA]</scope>
    <source>
        <strain evidence="11">Butters</strain>
        <tissue evidence="11">Head and leg muscle</tissue>
    </source>
</reference>
<dbReference type="InterPro" id="IPR050527">
    <property type="entry name" value="Snail/Krueppel_Znf"/>
</dbReference>
<keyword evidence="4 9" id="KW-0863">Zinc-finger</keyword>
<evidence type="ECO:0000256" key="8">
    <source>
        <dbReference type="ARBA" id="ARBA00037948"/>
    </source>
</evidence>
<evidence type="ECO:0000256" key="4">
    <source>
        <dbReference type="ARBA" id="ARBA00022771"/>
    </source>
</evidence>
<keyword evidence="6" id="KW-0238">DNA-binding</keyword>
<dbReference type="GO" id="GO:0005634">
    <property type="term" value="C:nucleus"/>
    <property type="evidence" value="ECO:0007669"/>
    <property type="project" value="UniProtKB-SubCell"/>
</dbReference>
<evidence type="ECO:0000256" key="9">
    <source>
        <dbReference type="PROSITE-ProRule" id="PRU00042"/>
    </source>
</evidence>
<evidence type="ECO:0000256" key="7">
    <source>
        <dbReference type="ARBA" id="ARBA00023242"/>
    </source>
</evidence>
<dbReference type="SUPFAM" id="SSF57667">
    <property type="entry name" value="beta-beta-alpha zinc fingers"/>
    <property type="match status" value="2"/>
</dbReference>
<sequence length="95" mass="11317">MRTHTKDRPYMCRYCDKRFSSCGEVRCHEMLHTGDTPHQCVYCGKGYTKSFSLQCHYLSHSGPHECHVCPKTFIDMKFLRTHLKRVHKFEEFDEA</sequence>
<dbReference type="PROSITE" id="PS00028">
    <property type="entry name" value="ZINC_FINGER_C2H2_1"/>
    <property type="match status" value="3"/>
</dbReference>
<dbReference type="PANTHER" id="PTHR24388">
    <property type="entry name" value="ZINC FINGER PROTEIN"/>
    <property type="match status" value="1"/>
</dbReference>
<dbReference type="SMART" id="SM00355">
    <property type="entry name" value="ZnF_C2H2"/>
    <property type="match status" value="3"/>
</dbReference>
<evidence type="ECO:0000256" key="1">
    <source>
        <dbReference type="ARBA" id="ARBA00004123"/>
    </source>
</evidence>
<keyword evidence="7" id="KW-0539">Nucleus</keyword>
<evidence type="ECO:0000259" key="10">
    <source>
        <dbReference type="PROSITE" id="PS50157"/>
    </source>
</evidence>
<protein>
    <recommendedName>
        <fullName evidence="10">C2H2-type domain-containing protein</fullName>
    </recommendedName>
</protein>
<feature type="domain" description="C2H2-type" evidence="10">
    <location>
        <begin position="38"/>
        <end position="65"/>
    </location>
</feature>
<keyword evidence="3" id="KW-0677">Repeat</keyword>
<comment type="caution">
    <text evidence="11">The sequence shown here is derived from an EMBL/GenBank/DDBJ whole genome shotgun (WGS) entry which is preliminary data.</text>
</comment>
<dbReference type="Gene3D" id="3.30.160.60">
    <property type="entry name" value="Classic Zinc Finger"/>
    <property type="match status" value="3"/>
</dbReference>
<evidence type="ECO:0000256" key="3">
    <source>
        <dbReference type="ARBA" id="ARBA00022737"/>
    </source>
</evidence>
<dbReference type="STRING" id="1661398.A0A482WB49"/>